<dbReference type="PANTHER" id="PTHR43311:SF2">
    <property type="entry name" value="GLUTAMATE--TRNA LIGASE, MITOCHONDRIAL-RELATED"/>
    <property type="match status" value="1"/>
</dbReference>
<proteinExistence type="inferred from homology"/>
<comment type="similarity">
    <text evidence="1">Belongs to the class-I aminoacyl-tRNA synthetase family. Glutamate--tRNA ligase type 1 subfamily.</text>
</comment>
<dbReference type="GO" id="GO:0005739">
    <property type="term" value="C:mitochondrion"/>
    <property type="evidence" value="ECO:0007669"/>
    <property type="project" value="TreeGrafter"/>
</dbReference>
<dbReference type="AlphaFoldDB" id="A0A8H3PEM1"/>
<feature type="domain" description="Aminoacyl-tRNA synthetase class I anticodon-binding" evidence="10">
    <location>
        <begin position="368"/>
        <end position="437"/>
    </location>
</feature>
<dbReference type="SUPFAM" id="SSF52374">
    <property type="entry name" value="Nucleotidylyl transferase"/>
    <property type="match status" value="1"/>
</dbReference>
<gene>
    <name evidence="11" type="primary">MSE1</name>
    <name evidence="11" type="ORF">IMSHALPRED_001058</name>
</gene>
<dbReference type="InterPro" id="IPR020751">
    <property type="entry name" value="aa-tRNA-synth_I_codon-bd_sub2"/>
</dbReference>
<evidence type="ECO:0000256" key="1">
    <source>
        <dbReference type="ARBA" id="ARBA00007894"/>
    </source>
</evidence>
<keyword evidence="5 7" id="KW-0648">Protein biosynthesis</keyword>
<evidence type="ECO:0000256" key="5">
    <source>
        <dbReference type="ARBA" id="ARBA00022917"/>
    </source>
</evidence>
<evidence type="ECO:0000256" key="2">
    <source>
        <dbReference type="ARBA" id="ARBA00022598"/>
    </source>
</evidence>
<accession>A0A8H3PEM1</accession>
<dbReference type="GO" id="GO:0004818">
    <property type="term" value="F:glutamate-tRNA ligase activity"/>
    <property type="evidence" value="ECO:0007669"/>
    <property type="project" value="TreeGrafter"/>
</dbReference>
<dbReference type="GO" id="GO:0006424">
    <property type="term" value="P:glutamyl-tRNA aminoacylation"/>
    <property type="evidence" value="ECO:0007669"/>
    <property type="project" value="TreeGrafter"/>
</dbReference>
<evidence type="ECO:0000256" key="3">
    <source>
        <dbReference type="ARBA" id="ARBA00022741"/>
    </source>
</evidence>
<dbReference type="SUPFAM" id="SSF48163">
    <property type="entry name" value="An anticodon-binding domain of class I aminoacyl-tRNA synthetases"/>
    <property type="match status" value="1"/>
</dbReference>
<feature type="domain" description="Glutamyl/glutaminyl-tRNA synthetase class Ib catalytic" evidence="9">
    <location>
        <begin position="12"/>
        <end position="248"/>
    </location>
</feature>
<evidence type="ECO:0000313" key="11">
    <source>
        <dbReference type="EMBL" id="CAF9938719.1"/>
    </source>
</evidence>
<keyword evidence="3 7" id="KW-0547">Nucleotide-binding</keyword>
<dbReference type="EMBL" id="CAJPDT010000111">
    <property type="protein sequence ID" value="CAF9938719.1"/>
    <property type="molecule type" value="Genomic_DNA"/>
</dbReference>
<dbReference type="InterPro" id="IPR014729">
    <property type="entry name" value="Rossmann-like_a/b/a_fold"/>
</dbReference>
<dbReference type="InterPro" id="IPR045462">
    <property type="entry name" value="aa-tRNA-synth_I_cd-bd"/>
</dbReference>
<evidence type="ECO:0000259" key="9">
    <source>
        <dbReference type="Pfam" id="PF00749"/>
    </source>
</evidence>
<dbReference type="Proteomes" id="UP000664534">
    <property type="component" value="Unassembled WGS sequence"/>
</dbReference>
<keyword evidence="12" id="KW-1185">Reference proteome</keyword>
<comment type="caution">
    <text evidence="11">The sequence shown here is derived from an EMBL/GenBank/DDBJ whole genome shotgun (WGS) entry which is preliminary data.</text>
</comment>
<dbReference type="Pfam" id="PF19269">
    <property type="entry name" value="Anticodon_2"/>
    <property type="match status" value="1"/>
</dbReference>
<protein>
    <submittedName>
        <fullName evidence="11">Glutamate--tRNA ligase mitochondrial</fullName>
    </submittedName>
</protein>
<evidence type="ECO:0000313" key="12">
    <source>
        <dbReference type="Proteomes" id="UP000664534"/>
    </source>
</evidence>
<evidence type="ECO:0000256" key="8">
    <source>
        <dbReference type="SAM" id="MobiDB-lite"/>
    </source>
</evidence>
<sequence>MHSQGPDIGGAHGPYKQSERTSIYQSHAEKLLQSGHAYRCFCSTERLNSLAKQRVDIGLPSDYDRTCISIPAGESEERAAKGEQHVVRLRLPEVPPPYTDLVYGVVGRCKDKEGAQAPRLQLSFEDPVLIKSDGHPTYHLANVVDDHQMRITHVVRAVEWMPSTPKHIVMYNAFNWKPPIFAHVGLLQDASRQKFSKRNLALDIDSFRQNGIFSEALVNYVALFGWSHRLGDDQLNLHDLVQNFDLKFTKGNTIAAPTKLIHLQKRYAQKYVEEEGMEYLAMIDKILVVVEQRLQDELKVRIAALLKADAKNYTTPREFFERNCHFFYLEPRVNYQLEPNDSILTGKTGIVIDHFRDILLEQWDESSLREAFEKMTDSLSAQWEDRSDQSVEPTKASRASVQHFLRWALTGGRPGPSLMLTMSILGRDVSLKRIEDAAAVLKKMTFATNHSSAQSKWGQSDMVGAIHS</sequence>
<name>A0A8H3PEM1_9LECA</name>
<dbReference type="Gene3D" id="1.10.10.350">
    <property type="match status" value="1"/>
</dbReference>
<dbReference type="InterPro" id="IPR049940">
    <property type="entry name" value="GluQ/Sye"/>
</dbReference>
<keyword evidence="2 7" id="KW-0436">Ligase</keyword>
<feature type="region of interest" description="Disordered" evidence="8">
    <location>
        <begin position="1"/>
        <end position="20"/>
    </location>
</feature>
<dbReference type="Gene3D" id="3.40.50.620">
    <property type="entry name" value="HUPs"/>
    <property type="match status" value="1"/>
</dbReference>
<organism evidence="11 12">
    <name type="scientific">Imshaugia aleurites</name>
    <dbReference type="NCBI Taxonomy" id="172621"/>
    <lineage>
        <taxon>Eukaryota</taxon>
        <taxon>Fungi</taxon>
        <taxon>Dikarya</taxon>
        <taxon>Ascomycota</taxon>
        <taxon>Pezizomycotina</taxon>
        <taxon>Lecanoromycetes</taxon>
        <taxon>OSLEUM clade</taxon>
        <taxon>Lecanoromycetidae</taxon>
        <taxon>Lecanorales</taxon>
        <taxon>Lecanorineae</taxon>
        <taxon>Parmeliaceae</taxon>
        <taxon>Imshaugia</taxon>
    </lineage>
</organism>
<dbReference type="PANTHER" id="PTHR43311">
    <property type="entry name" value="GLUTAMATE--TRNA LIGASE"/>
    <property type="match status" value="1"/>
</dbReference>
<evidence type="ECO:0000256" key="7">
    <source>
        <dbReference type="RuleBase" id="RU363037"/>
    </source>
</evidence>
<dbReference type="InterPro" id="IPR020058">
    <property type="entry name" value="Glu/Gln-tRNA-synth_Ib_cat-dom"/>
</dbReference>
<evidence type="ECO:0000256" key="6">
    <source>
        <dbReference type="ARBA" id="ARBA00023146"/>
    </source>
</evidence>
<evidence type="ECO:0000259" key="10">
    <source>
        <dbReference type="Pfam" id="PF19269"/>
    </source>
</evidence>
<dbReference type="GO" id="GO:0005524">
    <property type="term" value="F:ATP binding"/>
    <property type="evidence" value="ECO:0007669"/>
    <property type="project" value="UniProtKB-KW"/>
</dbReference>
<evidence type="ECO:0000256" key="4">
    <source>
        <dbReference type="ARBA" id="ARBA00022840"/>
    </source>
</evidence>
<keyword evidence="6 7" id="KW-0030">Aminoacyl-tRNA synthetase</keyword>
<keyword evidence="4 7" id="KW-0067">ATP-binding</keyword>
<dbReference type="InterPro" id="IPR008925">
    <property type="entry name" value="aa_tRNA-synth_I_cd-bd_sf"/>
</dbReference>
<dbReference type="Pfam" id="PF00749">
    <property type="entry name" value="tRNA-synt_1c"/>
    <property type="match status" value="1"/>
</dbReference>
<dbReference type="OrthoDB" id="428822at2759"/>
<dbReference type="GO" id="GO:0000049">
    <property type="term" value="F:tRNA binding"/>
    <property type="evidence" value="ECO:0007669"/>
    <property type="project" value="InterPro"/>
</dbReference>
<reference evidence="11" key="1">
    <citation type="submission" date="2021-03" db="EMBL/GenBank/DDBJ databases">
        <authorList>
            <person name="Tagirdzhanova G."/>
        </authorList>
    </citation>
    <scope>NUCLEOTIDE SEQUENCE</scope>
</reference>